<organism evidence="2 3">
    <name type="scientific">Segnochrobactrum spirostomi</name>
    <dbReference type="NCBI Taxonomy" id="2608987"/>
    <lineage>
        <taxon>Bacteria</taxon>
        <taxon>Pseudomonadati</taxon>
        <taxon>Pseudomonadota</taxon>
        <taxon>Alphaproteobacteria</taxon>
        <taxon>Hyphomicrobiales</taxon>
        <taxon>Segnochrobactraceae</taxon>
        <taxon>Segnochrobactrum</taxon>
    </lineage>
</organism>
<dbReference type="InterPro" id="IPR032466">
    <property type="entry name" value="Metal_Hydrolase"/>
</dbReference>
<evidence type="ECO:0000259" key="1">
    <source>
        <dbReference type="Pfam" id="PF07969"/>
    </source>
</evidence>
<dbReference type="Proteomes" id="UP000332515">
    <property type="component" value="Unassembled WGS sequence"/>
</dbReference>
<keyword evidence="3" id="KW-1185">Reference proteome</keyword>
<dbReference type="GO" id="GO:0016810">
    <property type="term" value="F:hydrolase activity, acting on carbon-nitrogen (but not peptide) bonds"/>
    <property type="evidence" value="ECO:0007669"/>
    <property type="project" value="InterPro"/>
</dbReference>
<dbReference type="EMBL" id="VWNA01000001">
    <property type="protein sequence ID" value="MQT11314.1"/>
    <property type="molecule type" value="Genomic_DNA"/>
</dbReference>
<dbReference type="CDD" id="cd01300">
    <property type="entry name" value="YtcJ_like"/>
    <property type="match status" value="1"/>
</dbReference>
<accession>A0A6A7XXH5</accession>
<dbReference type="InterPro" id="IPR011059">
    <property type="entry name" value="Metal-dep_hydrolase_composite"/>
</dbReference>
<dbReference type="InterPro" id="IPR006311">
    <property type="entry name" value="TAT_signal"/>
</dbReference>
<dbReference type="PROSITE" id="PS51318">
    <property type="entry name" value="TAT"/>
    <property type="match status" value="1"/>
</dbReference>
<gene>
    <name evidence="2" type="ORF">F0357_01225</name>
</gene>
<protein>
    <submittedName>
        <fullName evidence="2">Amidohydrolase</fullName>
    </submittedName>
</protein>
<dbReference type="Gene3D" id="2.30.40.10">
    <property type="entry name" value="Urease, subunit C, domain 1"/>
    <property type="match status" value="1"/>
</dbReference>
<dbReference type="InterPro" id="IPR013108">
    <property type="entry name" value="Amidohydro_3"/>
</dbReference>
<sequence>MCIGCTWSSILDGATAGPGLSRRRVLQGGLAAGTIAMASPLFAALPAAAEVNDGPADVIFHNGPVYTVDPKRPWAEAVAVQGKTIVYVGDAAGVETFRGSTTRIVDLRGKLLLPGFAEGHIHPLLGAPLTRGIDLQYDTREEVLAALRAYADTAPDRGAIHGVVRGFGWRYLAFPPSGPTRQDIDAVWPDIPVFFTAIDAHSAWVNSKTLALAGITKDTPPVLPGFSYFAKDPVTGEPTGYVVEAPAVQRIVASVAPFSHAFIVESLEEWLPKASAAGITTVFDAGMAVVAADDGFAIYEGLEAQGRLPFRVVGSLYYNEPKRDPLPDLEALVARHHTELVEAKVLKIVMDGVDANGSAAMLAPYADNPASRGDTIFTPAETRAIVERADAKGFDIHFHAIGDRAARQALDALEAAIAANPPRDRRHCIAHNQLTDPADIPRFGKLGVIAEFSGQWHCRDGAYWQSVTVSRWGEERARREYRVEEIRRAGAPISLGTDWPAGGNSSVYHPLHAIETAVTRQGAGKPNDVPLTPLEDRLTLAEAIYANTMGTAFQTGLEDRIGSIAVGKFADLIVLDRNIFEIPIHEVHAVRVQLTLMNGEVRHDTLT</sequence>
<dbReference type="Gene3D" id="3.20.20.140">
    <property type="entry name" value="Metal-dependent hydrolases"/>
    <property type="match status" value="1"/>
</dbReference>
<evidence type="ECO:0000313" key="3">
    <source>
        <dbReference type="Proteomes" id="UP000332515"/>
    </source>
</evidence>
<dbReference type="PANTHER" id="PTHR22642:SF2">
    <property type="entry name" value="PROTEIN LONG AFTER FAR-RED 3"/>
    <property type="match status" value="1"/>
</dbReference>
<evidence type="ECO:0000313" key="2">
    <source>
        <dbReference type="EMBL" id="MQT11314.1"/>
    </source>
</evidence>
<dbReference type="SUPFAM" id="SSF51556">
    <property type="entry name" value="Metallo-dependent hydrolases"/>
    <property type="match status" value="1"/>
</dbReference>
<keyword evidence="2" id="KW-0378">Hydrolase</keyword>
<feature type="domain" description="Amidohydrolase 3" evidence="1">
    <location>
        <begin position="103"/>
        <end position="601"/>
    </location>
</feature>
<dbReference type="SUPFAM" id="SSF51338">
    <property type="entry name" value="Composite domain of metallo-dependent hydrolases"/>
    <property type="match status" value="1"/>
</dbReference>
<reference evidence="2 3" key="1">
    <citation type="submission" date="2019-09" db="EMBL/GenBank/DDBJ databases">
        <title>Segnochrobactrum spirostomi gen. nov., sp. nov., isolated from the ciliate Spirostomum cf. yagiui and description of a novel family, Segnochrobactraceae fam. nov. within the order Rhizobiales of the class Alphaproteobacteria.</title>
        <authorList>
            <person name="Akter S."/>
            <person name="Shazib S.U.A."/>
            <person name="Shin M.K."/>
        </authorList>
    </citation>
    <scope>NUCLEOTIDE SEQUENCE [LARGE SCALE GENOMIC DNA]</scope>
    <source>
        <strain evidence="2 3">Sp-1</strain>
    </source>
</reference>
<dbReference type="InterPro" id="IPR033932">
    <property type="entry name" value="YtcJ-like"/>
</dbReference>
<dbReference type="AlphaFoldDB" id="A0A6A7XXH5"/>
<dbReference type="Gene3D" id="3.10.310.70">
    <property type="match status" value="1"/>
</dbReference>
<dbReference type="RefSeq" id="WP_153477847.1">
    <property type="nucleotide sequence ID" value="NZ_VWNA01000001.1"/>
</dbReference>
<proteinExistence type="predicted"/>
<dbReference type="PANTHER" id="PTHR22642">
    <property type="entry name" value="IMIDAZOLONEPROPIONASE"/>
    <property type="match status" value="1"/>
</dbReference>
<dbReference type="Pfam" id="PF07969">
    <property type="entry name" value="Amidohydro_3"/>
    <property type="match status" value="1"/>
</dbReference>
<comment type="caution">
    <text evidence="2">The sequence shown here is derived from an EMBL/GenBank/DDBJ whole genome shotgun (WGS) entry which is preliminary data.</text>
</comment>
<name>A0A6A7XXH5_9HYPH</name>